<protein>
    <submittedName>
        <fullName evidence="1">Uncharacterized protein</fullName>
    </submittedName>
</protein>
<comment type="caution">
    <text evidence="1">The sequence shown here is derived from an EMBL/GenBank/DDBJ whole genome shotgun (WGS) entry which is preliminary data.</text>
</comment>
<evidence type="ECO:0000313" key="1">
    <source>
        <dbReference type="EMBL" id="KAJ8617890.1"/>
    </source>
</evidence>
<evidence type="ECO:0000313" key="2">
    <source>
        <dbReference type="Proteomes" id="UP001234297"/>
    </source>
</evidence>
<name>A0ACC2K9R6_PERAE</name>
<gene>
    <name evidence="1" type="ORF">MRB53_014076</name>
</gene>
<accession>A0ACC2K9R6</accession>
<proteinExistence type="predicted"/>
<dbReference type="Proteomes" id="UP001234297">
    <property type="component" value="Chromosome 4"/>
</dbReference>
<sequence>MSFAVAIFSHVAMRTYRLKSLDVIQDYNALVVFFFSDKTRTLIALPYSLFFSDQNMVSSSSLPRLSDEEFEIYLIFRLSVTYFSFLFGNGAAAATMETGGIFFLRRSAQKTGEGRAARLA</sequence>
<dbReference type="EMBL" id="CM056812">
    <property type="protein sequence ID" value="KAJ8617890.1"/>
    <property type="molecule type" value="Genomic_DNA"/>
</dbReference>
<organism evidence="1 2">
    <name type="scientific">Persea americana</name>
    <name type="common">Avocado</name>
    <dbReference type="NCBI Taxonomy" id="3435"/>
    <lineage>
        <taxon>Eukaryota</taxon>
        <taxon>Viridiplantae</taxon>
        <taxon>Streptophyta</taxon>
        <taxon>Embryophyta</taxon>
        <taxon>Tracheophyta</taxon>
        <taxon>Spermatophyta</taxon>
        <taxon>Magnoliopsida</taxon>
        <taxon>Magnoliidae</taxon>
        <taxon>Laurales</taxon>
        <taxon>Lauraceae</taxon>
        <taxon>Persea</taxon>
    </lineage>
</organism>
<reference evidence="1 2" key="1">
    <citation type="journal article" date="2022" name="Hortic Res">
        <title>A haplotype resolved chromosomal level avocado genome allows analysis of novel avocado genes.</title>
        <authorList>
            <person name="Nath O."/>
            <person name="Fletcher S.J."/>
            <person name="Hayward A."/>
            <person name="Shaw L.M."/>
            <person name="Masouleh A.K."/>
            <person name="Furtado A."/>
            <person name="Henry R.J."/>
            <person name="Mitter N."/>
        </authorList>
    </citation>
    <scope>NUCLEOTIDE SEQUENCE [LARGE SCALE GENOMIC DNA]</scope>
    <source>
        <strain evidence="2">cv. Hass</strain>
    </source>
</reference>
<keyword evidence="2" id="KW-1185">Reference proteome</keyword>